<reference evidence="1" key="1">
    <citation type="journal article" date="2010" name="Appl. Environ. Microbiol.">
        <title>Expanding small-molecule functional metagenomics through parallel screening of broad-host-range cosmid environmental DNA libraries in diverse proteobacteria.</title>
        <authorList>
            <person name="Craig J.W."/>
            <person name="Chang F.Y."/>
            <person name="Kim J.H."/>
            <person name="Obiajulu S.C."/>
            <person name="Brady S.F."/>
        </authorList>
    </citation>
    <scope>NUCLEOTIDE SEQUENCE</scope>
</reference>
<protein>
    <submittedName>
        <fullName evidence="1">Uncharacterized protein</fullName>
    </submittedName>
</protein>
<name>D3W8M9_9BACT</name>
<evidence type="ECO:0000313" key="1">
    <source>
        <dbReference type="EMBL" id="ACX33978.1"/>
    </source>
</evidence>
<sequence length="57" mass="6453">MSEIRITLTDGQSTTVERVYNLSGPLDTLDEIEEAVDQFKNQFLPAVQKTLLEQAQQ</sequence>
<dbReference type="EMBL" id="GQ869386">
    <property type="protein sequence ID" value="ACX33978.1"/>
    <property type="molecule type" value="Genomic_DNA"/>
</dbReference>
<proteinExistence type="predicted"/>
<organism evidence="1">
    <name type="scientific">uncultured bacterium RM44</name>
    <dbReference type="NCBI Taxonomy" id="672208"/>
    <lineage>
        <taxon>Bacteria</taxon>
        <taxon>environmental samples</taxon>
    </lineage>
</organism>
<accession>D3W8M9</accession>
<dbReference type="AlphaFoldDB" id="D3W8M9"/>